<dbReference type="EMBL" id="AWWV01014642">
    <property type="protein sequence ID" value="OMO55569.1"/>
    <property type="molecule type" value="Genomic_DNA"/>
</dbReference>
<comment type="caution">
    <text evidence="1">The sequence shown here is derived from an EMBL/GenBank/DDBJ whole genome shotgun (WGS) entry which is preliminary data.</text>
</comment>
<accession>A0A1R3GBU9</accession>
<evidence type="ECO:0000313" key="1">
    <source>
        <dbReference type="EMBL" id="OMO55569.1"/>
    </source>
</evidence>
<reference evidence="1 2" key="1">
    <citation type="submission" date="2013-09" db="EMBL/GenBank/DDBJ databases">
        <title>Corchorus capsularis genome sequencing.</title>
        <authorList>
            <person name="Alam M."/>
            <person name="Haque M.S."/>
            <person name="Islam M.S."/>
            <person name="Emdad E.M."/>
            <person name="Islam M.M."/>
            <person name="Ahmed B."/>
            <person name="Halim A."/>
            <person name="Hossen Q.M.M."/>
            <person name="Hossain M.Z."/>
            <person name="Ahmed R."/>
            <person name="Khan M.M."/>
            <person name="Islam R."/>
            <person name="Rashid M.M."/>
            <person name="Khan S.A."/>
            <person name="Rahman M.S."/>
            <person name="Alam M."/>
        </authorList>
    </citation>
    <scope>NUCLEOTIDE SEQUENCE [LARGE SCALE GENOMIC DNA]</scope>
    <source>
        <strain evidence="2">cv. CVL-1</strain>
        <tissue evidence="1">Whole seedling</tissue>
    </source>
</reference>
<protein>
    <submittedName>
        <fullName evidence="1">Uncharacterized protein</fullName>
    </submittedName>
</protein>
<dbReference type="Proteomes" id="UP000188268">
    <property type="component" value="Unassembled WGS sequence"/>
</dbReference>
<evidence type="ECO:0000313" key="2">
    <source>
        <dbReference type="Proteomes" id="UP000188268"/>
    </source>
</evidence>
<dbReference type="Gramene" id="OMO55569">
    <property type="protein sequence ID" value="OMO55569"/>
    <property type="gene ID" value="CCACVL1_27178"/>
</dbReference>
<name>A0A1R3GBU9_COCAP</name>
<keyword evidence="2" id="KW-1185">Reference proteome</keyword>
<gene>
    <name evidence="1" type="ORF">CCACVL1_27178</name>
</gene>
<organism evidence="1 2">
    <name type="scientific">Corchorus capsularis</name>
    <name type="common">Jute</name>
    <dbReference type="NCBI Taxonomy" id="210143"/>
    <lineage>
        <taxon>Eukaryota</taxon>
        <taxon>Viridiplantae</taxon>
        <taxon>Streptophyta</taxon>
        <taxon>Embryophyta</taxon>
        <taxon>Tracheophyta</taxon>
        <taxon>Spermatophyta</taxon>
        <taxon>Magnoliopsida</taxon>
        <taxon>eudicotyledons</taxon>
        <taxon>Gunneridae</taxon>
        <taxon>Pentapetalae</taxon>
        <taxon>rosids</taxon>
        <taxon>malvids</taxon>
        <taxon>Malvales</taxon>
        <taxon>Malvaceae</taxon>
        <taxon>Grewioideae</taxon>
        <taxon>Apeibeae</taxon>
        <taxon>Corchorus</taxon>
    </lineage>
</organism>
<proteinExistence type="predicted"/>
<dbReference type="AlphaFoldDB" id="A0A1R3GBU9"/>
<sequence>MSPKAEDYTEIYSGFQEFQVGSILVL</sequence>